<dbReference type="Proteomes" id="UP000018461">
    <property type="component" value="Unassembled WGS sequence"/>
</dbReference>
<dbReference type="HOGENOM" id="CLU_046979_1_0_9"/>
<evidence type="ECO:0000313" key="1">
    <source>
        <dbReference type="EMBL" id="EHL12742.1"/>
    </source>
</evidence>
<accession>G9WLT7</accession>
<comment type="caution">
    <text evidence="1">The sequence shown here is derived from an EMBL/GenBank/DDBJ whole genome shotgun (WGS) entry which is preliminary data.</text>
</comment>
<reference evidence="1" key="2">
    <citation type="submission" date="2013-03" db="EMBL/GenBank/DDBJ databases">
        <title>The Genome Sequence of Oribacterium sp. ACB1.</title>
        <authorList>
            <consortium name="The Broad Institute Genomics Platform"/>
            <consortium name="The Broad Institute Genome Sequencing Center for Infectious Disease"/>
            <person name="Earl A."/>
            <person name="Ward D."/>
            <person name="Feldgarden M."/>
            <person name="Gevers D."/>
            <person name="Sizova M."/>
            <person name="Hazen A."/>
            <person name="Epstein S."/>
            <person name="Walker B."/>
            <person name="Young S."/>
            <person name="Zeng Q."/>
            <person name="Gargeya S."/>
            <person name="Fitzgerald M."/>
            <person name="Haas B."/>
            <person name="Abouelleil A."/>
            <person name="Allen A.W."/>
            <person name="Alvarado L."/>
            <person name="Arachchi H.M."/>
            <person name="Berlin A.M."/>
            <person name="Chapman S.B."/>
            <person name="Gainer-Dewar J."/>
            <person name="Goldberg J."/>
            <person name="Griggs A."/>
            <person name="Gujja S."/>
            <person name="Hansen M."/>
            <person name="Howarth C."/>
            <person name="Imamovic A."/>
            <person name="Ireland A."/>
            <person name="Larimer J."/>
            <person name="McCowan C."/>
            <person name="Murphy C."/>
            <person name="Pearson M."/>
            <person name="Poon T.W."/>
            <person name="Priest M."/>
            <person name="Roberts A."/>
            <person name="Saif S."/>
            <person name="Shea T."/>
            <person name="Sisk P."/>
            <person name="Sykes S."/>
            <person name="Wortman J."/>
            <person name="Nusbaum C."/>
            <person name="Birren B."/>
        </authorList>
    </citation>
    <scope>NUCLEOTIDE SEQUENCE [LARGE SCALE GENOMIC DNA]</scope>
    <source>
        <strain evidence="1">ACB1</strain>
    </source>
</reference>
<dbReference type="RefSeq" id="WP_009534165.1">
    <property type="nucleotide sequence ID" value="NZ_KE148312.1"/>
</dbReference>
<reference evidence="1" key="1">
    <citation type="submission" date="2011-08" db="EMBL/GenBank/DDBJ databases">
        <authorList>
            <consortium name="The Broad Institute Genome Sequencing Platform"/>
            <person name="Earl A."/>
            <person name="Ward D."/>
            <person name="Feldgarden M."/>
            <person name="Gevers D."/>
            <person name="Sizova M."/>
            <person name="Hazen A."/>
            <person name="Epstein S."/>
            <person name="Young S.K."/>
            <person name="Zeng Q."/>
            <person name="Gargeya S."/>
            <person name="Fitzgerald M."/>
            <person name="Haas B."/>
            <person name="Abouelleil A."/>
            <person name="Alvarado L."/>
            <person name="Arachchi H.M."/>
            <person name="Berlin A."/>
            <person name="Brown A."/>
            <person name="Chapman S.B."/>
            <person name="Chen Z."/>
            <person name="Dunbar C."/>
            <person name="Freedman E."/>
            <person name="Gearin G."/>
            <person name="Gellesch M."/>
            <person name="Goldberg J."/>
            <person name="Griggs A."/>
            <person name="Gujja S."/>
            <person name="Heiman D."/>
            <person name="Howarth C."/>
            <person name="Larson L."/>
            <person name="Lui A."/>
            <person name="MacDonald P.J.P."/>
            <person name="Montmayeur A."/>
            <person name="Murphy C."/>
            <person name="Neiman D."/>
            <person name="Pearson M."/>
            <person name="Priest M."/>
            <person name="Roberts A."/>
            <person name="Saif S."/>
            <person name="Shea T."/>
            <person name="Shenoy N."/>
            <person name="Sisk P."/>
            <person name="Stolte C."/>
            <person name="Sykes S."/>
            <person name="Wortman J."/>
            <person name="Nusbaum C."/>
            <person name="Birren B."/>
        </authorList>
    </citation>
    <scope>NUCLEOTIDE SEQUENCE</scope>
    <source>
        <strain evidence="1">ACB1</strain>
    </source>
</reference>
<dbReference type="PATRIC" id="fig|796943.3.peg.685"/>
<gene>
    <name evidence="1" type="ORF">HMPREF9625_00296</name>
</gene>
<protein>
    <submittedName>
        <fullName evidence="1">Uncharacterized protein</fullName>
    </submittedName>
</protein>
<dbReference type="EMBL" id="AFZC02000003">
    <property type="protein sequence ID" value="EHL12742.1"/>
    <property type="molecule type" value="Genomic_DNA"/>
</dbReference>
<sequence>MYSVAIVRPEKSLEPIEKVIQDNSFECRFYPYIYKELSDIDGIYEDCRRKCDVIFFSGELGYHYILKKFPDIRIPCAFTAYEPIDVLSILLHFQMNHKNIPLNRVFCDFLTETNRYMEVGKYLSESERPYFYTEKRYDYKHITEYAKKLWDKGKIDMILSRSINNLKALDDLQIPYVAVFPDEDMIRASIQHALDELRLSSITEEKRLSVLLRLPFTEEVEKEEQEYREAEVYHFLTTYRKERYYRFSIEKGFNQFAIRAAISPDTEIFPLLEEILMQCKKNLGFPFRLGIGLSSSDERSRYYAEHALMESNRYGRNDAFYMEEEGKLVGPLSQNVKLVKNYNNEKAIDFAKTQGIHENNILKLISLYELAPEKALNAQTVAELLGITSRSASRILAKLLALNLIRPGKEEGDSSEEKKKLRHGRPALHFHFVKESFEETFLPKNIEIS</sequence>
<keyword evidence="2" id="KW-1185">Reference proteome</keyword>
<proteinExistence type="predicted"/>
<evidence type="ECO:0000313" key="2">
    <source>
        <dbReference type="Proteomes" id="UP000018461"/>
    </source>
</evidence>
<dbReference type="AlphaFoldDB" id="G9WLT7"/>
<organism evidence="1 2">
    <name type="scientific">Oribacterium parvum ACB1</name>
    <dbReference type="NCBI Taxonomy" id="796943"/>
    <lineage>
        <taxon>Bacteria</taxon>
        <taxon>Bacillati</taxon>
        <taxon>Bacillota</taxon>
        <taxon>Clostridia</taxon>
        <taxon>Lachnospirales</taxon>
        <taxon>Lachnospiraceae</taxon>
        <taxon>Oribacterium</taxon>
    </lineage>
</organism>
<name>G9WLT7_9FIRM</name>
<dbReference type="STRING" id="796943.HMPREF9625_00296"/>